<gene>
    <name evidence="1" type="primary">86</name>
    <name evidence="1" type="ORF">PBI_BARNYARD_86</name>
</gene>
<sequence>MCRIVVTFEVEIPEATINAQPGWKRHAMHYFRDLYVELGSTTKLINALRRRKDITIVSEDVQVAS</sequence>
<dbReference type="KEGG" id="vg:1260219"/>
<organism evidence="1 2">
    <name type="scientific">Mycobacterium phage Barnyard</name>
    <dbReference type="NCBI Taxonomy" id="205880"/>
    <lineage>
        <taxon>Viruses</taxon>
        <taxon>Duplodnaviria</taxon>
        <taxon>Heunggongvirae</taxon>
        <taxon>Uroviricota</taxon>
        <taxon>Caudoviricetes</taxon>
        <taxon>Barnyardvirus</taxon>
        <taxon>Barnyardvirus barnyard</taxon>
    </lineage>
</organism>
<name>Q855Y6_9CAUD</name>
<dbReference type="Proteomes" id="UP000000731">
    <property type="component" value="Segment"/>
</dbReference>
<evidence type="ECO:0000313" key="2">
    <source>
        <dbReference type="Proteomes" id="UP000000731"/>
    </source>
</evidence>
<proteinExistence type="predicted"/>
<accession>Q855Y6</accession>
<keyword evidence="2" id="KW-1185">Reference proteome</keyword>
<dbReference type="RefSeq" id="NP_818624.1">
    <property type="nucleotide sequence ID" value="NC_004689.1"/>
</dbReference>
<evidence type="ECO:0000313" key="1">
    <source>
        <dbReference type="EMBL" id="AAN02140.1"/>
    </source>
</evidence>
<reference evidence="1 2" key="1">
    <citation type="journal article" date="2003" name="Cell">
        <title>Origins of highly mosaic mycobacteriophage genomes.</title>
        <authorList>
            <person name="Pedulla M.L."/>
            <person name="Ford M.E."/>
            <person name="Houtz J.M."/>
            <person name="Karthikeyan T."/>
            <person name="Wadsworth C."/>
            <person name="Lewis J.A."/>
            <person name="Jacobs-Sera D."/>
            <person name="Falbo J."/>
            <person name="Gross J."/>
            <person name="Pannunzio N.R."/>
            <person name="Brucker W."/>
            <person name="Kumar V."/>
            <person name="Kandasamy J."/>
            <person name="Keenan L."/>
            <person name="Bardarov S."/>
            <person name="Kriakov J."/>
            <person name="Lawrence J.G."/>
            <person name="Jacobs W.R. Jr."/>
            <person name="Hendrix R.W."/>
            <person name="Hatfull G.F."/>
        </authorList>
    </citation>
    <scope>NUCLEOTIDE SEQUENCE</scope>
</reference>
<protein>
    <submittedName>
        <fullName evidence="1">Uncharacterized protein</fullName>
    </submittedName>
</protein>
<dbReference type="EMBL" id="AY129339">
    <property type="protein sequence ID" value="AAN02140.1"/>
    <property type="molecule type" value="Genomic_DNA"/>
</dbReference>